<name>A0A523BBL0_9CREN</name>
<gene>
    <name evidence="6" type="ORF">DSO08_04355</name>
</gene>
<evidence type="ECO:0000256" key="1">
    <source>
        <dbReference type="ARBA" id="ARBA00004141"/>
    </source>
</evidence>
<keyword evidence="3 5" id="KW-1133">Transmembrane helix</keyword>
<accession>A0A523BBL0</accession>
<organism evidence="6 7">
    <name type="scientific">Thermoproteota archaeon</name>
    <dbReference type="NCBI Taxonomy" id="2056631"/>
    <lineage>
        <taxon>Archaea</taxon>
        <taxon>Thermoproteota</taxon>
    </lineage>
</organism>
<keyword evidence="4 5" id="KW-0472">Membrane</keyword>
<comment type="caution">
    <text evidence="6">The sequence shown here is derived from an EMBL/GenBank/DDBJ whole genome shotgun (WGS) entry which is preliminary data.</text>
</comment>
<evidence type="ECO:0000313" key="7">
    <source>
        <dbReference type="Proteomes" id="UP000315399"/>
    </source>
</evidence>
<evidence type="ECO:0000313" key="6">
    <source>
        <dbReference type="EMBL" id="TDA38339.1"/>
    </source>
</evidence>
<feature type="transmembrane region" description="Helical" evidence="5">
    <location>
        <begin position="62"/>
        <end position="82"/>
    </location>
</feature>
<comment type="subcellular location">
    <subcellularLocation>
        <location evidence="1">Membrane</location>
        <topology evidence="1">Multi-pass membrane protein</topology>
    </subcellularLocation>
</comment>
<dbReference type="AlphaFoldDB" id="A0A523BBL0"/>
<dbReference type="Pfam" id="PF02361">
    <property type="entry name" value="CbiQ"/>
    <property type="match status" value="1"/>
</dbReference>
<proteinExistence type="predicted"/>
<sequence>MSSLLQALQWQRGETSIHRLDPRTKIAWCLLTVALSVYFLTIEAQLMLLITIASYLVAAKSIRRFAGALWSILLLVALIAALNYLYMGLYYTVATSLRLINILTAFSAFSLTTHPDDLSAALIKLRLPYSFAYMLVASARYAVVISREFSNIIDAYKARGVEFERLFLRKLRQYAMILVPLIMCTIRRSFRLAEAMEARAFSLKCKKTYYRELSFKKTDLVFMCIVILYFLIISILYHSLILIPV</sequence>
<evidence type="ECO:0000256" key="3">
    <source>
        <dbReference type="ARBA" id="ARBA00022989"/>
    </source>
</evidence>
<reference evidence="6 7" key="1">
    <citation type="journal article" date="2019" name="Nat. Microbiol.">
        <title>Expanding anaerobic alkane metabolism in the domain of Archaea.</title>
        <authorList>
            <person name="Wang Y."/>
            <person name="Wegener G."/>
            <person name="Hou J."/>
            <person name="Wang F."/>
            <person name="Xiao X."/>
        </authorList>
    </citation>
    <scope>NUCLEOTIDE SEQUENCE [LARGE SCALE GENOMIC DNA]</scope>
    <source>
        <strain evidence="6">WYZ-LMO10</strain>
    </source>
</reference>
<evidence type="ECO:0000256" key="4">
    <source>
        <dbReference type="ARBA" id="ARBA00023136"/>
    </source>
</evidence>
<dbReference type="Proteomes" id="UP000315399">
    <property type="component" value="Unassembled WGS sequence"/>
</dbReference>
<evidence type="ECO:0000256" key="2">
    <source>
        <dbReference type="ARBA" id="ARBA00022692"/>
    </source>
</evidence>
<protein>
    <recommendedName>
        <fullName evidence="8">Energy-coupling factor transporter transmembrane protein EcfT</fullName>
    </recommendedName>
</protein>
<dbReference type="CDD" id="cd16914">
    <property type="entry name" value="EcfT"/>
    <property type="match status" value="1"/>
</dbReference>
<feature type="transmembrane region" description="Helical" evidence="5">
    <location>
        <begin position="26"/>
        <end position="56"/>
    </location>
</feature>
<dbReference type="EMBL" id="QNVH01000041">
    <property type="protein sequence ID" value="TDA38339.1"/>
    <property type="molecule type" value="Genomic_DNA"/>
</dbReference>
<dbReference type="PANTHER" id="PTHR33514:SF13">
    <property type="entry name" value="PROTEIN ABCI12, CHLOROPLASTIC"/>
    <property type="match status" value="1"/>
</dbReference>
<dbReference type="PANTHER" id="PTHR33514">
    <property type="entry name" value="PROTEIN ABCI12, CHLOROPLASTIC"/>
    <property type="match status" value="1"/>
</dbReference>
<dbReference type="InterPro" id="IPR003339">
    <property type="entry name" value="ABC/ECF_trnsptr_transmembrane"/>
</dbReference>
<feature type="transmembrane region" description="Helical" evidence="5">
    <location>
        <begin position="220"/>
        <end position="243"/>
    </location>
</feature>
<dbReference type="GO" id="GO:0005886">
    <property type="term" value="C:plasma membrane"/>
    <property type="evidence" value="ECO:0007669"/>
    <property type="project" value="TreeGrafter"/>
</dbReference>
<evidence type="ECO:0000256" key="5">
    <source>
        <dbReference type="SAM" id="Phobius"/>
    </source>
</evidence>
<evidence type="ECO:0008006" key="8">
    <source>
        <dbReference type="Google" id="ProtNLM"/>
    </source>
</evidence>
<keyword evidence="2 5" id="KW-0812">Transmembrane</keyword>